<dbReference type="CDD" id="cd17299">
    <property type="entry name" value="acetolactate_decarboxylase"/>
    <property type="match status" value="1"/>
</dbReference>
<feature type="region of interest" description="Disordered" evidence="9">
    <location>
        <begin position="56"/>
        <end position="75"/>
    </location>
</feature>
<dbReference type="Proteomes" id="UP000248349">
    <property type="component" value="Unassembled WGS sequence"/>
</dbReference>
<keyword evidence="6" id="KW-0210">Decarboxylase</keyword>
<keyword evidence="7" id="KW-0005">Acetoin biosynthesis</keyword>
<evidence type="ECO:0000256" key="6">
    <source>
        <dbReference type="ARBA" id="ARBA00022793"/>
    </source>
</evidence>
<dbReference type="InterPro" id="IPR005128">
    <property type="entry name" value="Acetolactate_a_deCO2ase"/>
</dbReference>
<dbReference type="GO" id="GO:0047605">
    <property type="term" value="F:acetolactate decarboxylase activity"/>
    <property type="evidence" value="ECO:0007669"/>
    <property type="project" value="UniProtKB-EC"/>
</dbReference>
<dbReference type="Pfam" id="PF03306">
    <property type="entry name" value="AAL_decarboxy"/>
    <property type="match status" value="1"/>
</dbReference>
<dbReference type="GO" id="GO:0045151">
    <property type="term" value="P:acetoin biosynthetic process"/>
    <property type="evidence" value="ECO:0007669"/>
    <property type="project" value="UniProtKB-KW"/>
</dbReference>
<dbReference type="GeneID" id="37072618"/>
<evidence type="ECO:0000256" key="1">
    <source>
        <dbReference type="ARBA" id="ARBA00001784"/>
    </source>
</evidence>
<evidence type="ECO:0000256" key="7">
    <source>
        <dbReference type="ARBA" id="ARBA00023061"/>
    </source>
</evidence>
<dbReference type="EMBL" id="KZ821253">
    <property type="protein sequence ID" value="PYH42246.1"/>
    <property type="molecule type" value="Genomic_DNA"/>
</dbReference>
<dbReference type="PIRSF" id="PIRSF001332">
    <property type="entry name" value="Acetolac_decarb"/>
    <property type="match status" value="1"/>
</dbReference>
<evidence type="ECO:0000313" key="10">
    <source>
        <dbReference type="EMBL" id="PYH42246.1"/>
    </source>
</evidence>
<dbReference type="PANTHER" id="PTHR35524:SF1">
    <property type="entry name" value="ALPHA-ACETOLACTATE DECARBOXYLASE"/>
    <property type="match status" value="1"/>
</dbReference>
<dbReference type="PANTHER" id="PTHR35524">
    <property type="entry name" value="ALPHA-ACETOLACTATE DECARBOXYLASE"/>
    <property type="match status" value="1"/>
</dbReference>
<keyword evidence="11" id="KW-1185">Reference proteome</keyword>
<comment type="catalytic activity">
    <reaction evidence="1">
        <text>(2S)-2-acetolactate + H(+) = (R)-acetoin + CO2</text>
        <dbReference type="Rhea" id="RHEA:21580"/>
        <dbReference type="ChEBI" id="CHEBI:15378"/>
        <dbReference type="ChEBI" id="CHEBI:15686"/>
        <dbReference type="ChEBI" id="CHEBI:16526"/>
        <dbReference type="ChEBI" id="CHEBI:58476"/>
        <dbReference type="EC" id="4.1.1.5"/>
    </reaction>
</comment>
<evidence type="ECO:0000256" key="5">
    <source>
        <dbReference type="ARBA" id="ARBA00020164"/>
    </source>
</evidence>
<protein>
    <recommendedName>
        <fullName evidence="5">Alpha-acetolactate decarboxylase</fullName>
        <ecNumber evidence="4">4.1.1.5</ecNumber>
    </recommendedName>
</protein>
<sequence>ATTLYQYSTITALLHGICTDGLEASSLSSYGTHGIGTLSDLDGEIIILDGEVYHFPSTPSNNTGDTPTPSVRTPEPTERIPFAMLTTFQPTHTLPLPSTPLTSTTLSNHIFAQALSDQRNTPLAIRLTTGFSSLSIRIIPKRTSREETLSACASRQKTTELGSMNGTLFGFWTPKYMAGLGVAGWHLHFLSEDRKAGGHVLEF</sequence>
<dbReference type="RefSeq" id="XP_025428228.1">
    <property type="nucleotide sequence ID" value="XM_025571390.1"/>
</dbReference>
<gene>
    <name evidence="10" type="ORF">BP01DRAFT_271252</name>
</gene>
<comment type="similarity">
    <text evidence="3">Belongs to the alpha-acetolactate decarboxylase family.</text>
</comment>
<reference evidence="10 11" key="1">
    <citation type="submission" date="2016-12" db="EMBL/GenBank/DDBJ databases">
        <title>The genomes of Aspergillus section Nigri reveals drivers in fungal speciation.</title>
        <authorList>
            <consortium name="DOE Joint Genome Institute"/>
            <person name="Vesth T.C."/>
            <person name="Nybo J."/>
            <person name="Theobald S."/>
            <person name="Brandl J."/>
            <person name="Frisvad J.C."/>
            <person name="Nielsen K.F."/>
            <person name="Lyhne E.K."/>
            <person name="Kogle M.E."/>
            <person name="Kuo A."/>
            <person name="Riley R."/>
            <person name="Clum A."/>
            <person name="Nolan M."/>
            <person name="Lipzen A."/>
            <person name="Salamov A."/>
            <person name="Henrissat B."/>
            <person name="Wiebenga A."/>
            <person name="De Vries R.P."/>
            <person name="Grigoriev I.V."/>
            <person name="Mortensen U.H."/>
            <person name="Andersen M.R."/>
            <person name="Baker S.E."/>
        </authorList>
    </citation>
    <scope>NUCLEOTIDE SEQUENCE [LARGE SCALE GENOMIC DNA]</scope>
    <source>
        <strain evidence="10 11">JOP 1030-1</strain>
    </source>
</reference>
<evidence type="ECO:0000256" key="2">
    <source>
        <dbReference type="ARBA" id="ARBA00005170"/>
    </source>
</evidence>
<feature type="compositionally biased region" description="Polar residues" evidence="9">
    <location>
        <begin position="57"/>
        <end position="71"/>
    </location>
</feature>
<evidence type="ECO:0000256" key="8">
    <source>
        <dbReference type="ARBA" id="ARBA00023239"/>
    </source>
</evidence>
<dbReference type="AlphaFoldDB" id="A0A318Z567"/>
<comment type="pathway">
    <text evidence="2">Polyol metabolism; (R,R)-butane-2,3-diol biosynthesis; (R,R)-butane-2,3-diol from pyruvate: step 2/3.</text>
</comment>
<organism evidence="10 11">
    <name type="scientific">Aspergillus saccharolyticus JOP 1030-1</name>
    <dbReference type="NCBI Taxonomy" id="1450539"/>
    <lineage>
        <taxon>Eukaryota</taxon>
        <taxon>Fungi</taxon>
        <taxon>Dikarya</taxon>
        <taxon>Ascomycota</taxon>
        <taxon>Pezizomycotina</taxon>
        <taxon>Eurotiomycetes</taxon>
        <taxon>Eurotiomycetidae</taxon>
        <taxon>Eurotiales</taxon>
        <taxon>Aspergillaceae</taxon>
        <taxon>Aspergillus</taxon>
        <taxon>Aspergillus subgen. Circumdati</taxon>
    </lineage>
</organism>
<evidence type="ECO:0000256" key="4">
    <source>
        <dbReference type="ARBA" id="ARBA00013204"/>
    </source>
</evidence>
<name>A0A318Z567_9EURO</name>
<evidence type="ECO:0000313" key="11">
    <source>
        <dbReference type="Proteomes" id="UP000248349"/>
    </source>
</evidence>
<dbReference type="EC" id="4.1.1.5" evidence="4"/>
<dbReference type="SUPFAM" id="SSF117856">
    <property type="entry name" value="AF0104/ALDC/Ptd012-like"/>
    <property type="match status" value="1"/>
</dbReference>
<proteinExistence type="inferred from homology"/>
<feature type="non-terminal residue" evidence="10">
    <location>
        <position position="203"/>
    </location>
</feature>
<evidence type="ECO:0000256" key="3">
    <source>
        <dbReference type="ARBA" id="ARBA00007106"/>
    </source>
</evidence>
<dbReference type="Gene3D" id="3.30.1330.80">
    <property type="entry name" value="Hypothetical protein, similar to alpha- acetolactate decarboxylase, domain 2"/>
    <property type="match status" value="2"/>
</dbReference>
<feature type="non-terminal residue" evidence="10">
    <location>
        <position position="1"/>
    </location>
</feature>
<accession>A0A318Z567</accession>
<dbReference type="OrthoDB" id="509395at2759"/>
<dbReference type="STRING" id="1450539.A0A318Z567"/>
<evidence type="ECO:0000256" key="9">
    <source>
        <dbReference type="SAM" id="MobiDB-lite"/>
    </source>
</evidence>
<dbReference type="UniPathway" id="UPA00626">
    <property type="reaction ID" value="UER00678"/>
</dbReference>
<keyword evidence="8" id="KW-0456">Lyase</keyword>